<dbReference type="InterPro" id="IPR038770">
    <property type="entry name" value="Na+/solute_symporter_sf"/>
</dbReference>
<dbReference type="PANTHER" id="PTHR43021:SF2">
    <property type="entry name" value="CATION_H+ EXCHANGER DOMAIN-CONTAINING PROTEIN"/>
    <property type="match status" value="1"/>
</dbReference>
<sequence>MNRLVPEKKNILIYIIILSIMLVLAIWMKNISIKAQWQEAGLVNFSLGFVLLGAYAAAQMLKNFKLPLISGYIFSGIIAGPYVTSFLDFNMVEQLSLVNDLALSFIAMTAGGELKLQSLKERAGAISLNIVLHSAVVFGVVFFFIFFTSQYFNITRNLTPSQIIVFAMLLGVIAIARSPSSAIAIIREYRASGPFTETVLGVTVAIDVLIIVLFTIALSIARFILSSGSDIDYQTFAALFSEIGVSFIIGALTGKFIAYYIRASANHLGLFLLFLAFGITRSCMAFNGFMEYQFNVHLNLEPLLICMCAGFTVQNFSKQGLEFNQSLEKTSLPVFLLFFTIAGAALNLKSLAVCWPMAVCLFFVRAAGIFIAVFMAGVVIKEPLTHKKYGWMAYLTQAGVAIGLAQLAQRHSSEIGIYLTTVVLAVITINQVIGPVTFKTALNLAGEIRKNDREPAA</sequence>
<evidence type="ECO:0000313" key="2">
    <source>
        <dbReference type="EMBL" id="QTA81398.1"/>
    </source>
</evidence>
<feature type="transmembrane region" description="Helical" evidence="1">
    <location>
        <begin position="64"/>
        <end position="83"/>
    </location>
</feature>
<dbReference type="KEGG" id="dli:dnl_37320"/>
<keyword evidence="1" id="KW-1133">Transmembrane helix</keyword>
<feature type="transmembrane region" description="Helical" evidence="1">
    <location>
        <begin position="391"/>
        <end position="408"/>
    </location>
</feature>
<dbReference type="PANTHER" id="PTHR43021">
    <property type="entry name" value="NA(+)/H(+) ANTIPORTER-RELATED"/>
    <property type="match status" value="1"/>
</dbReference>
<feature type="transmembrane region" description="Helical" evidence="1">
    <location>
        <begin position="12"/>
        <end position="28"/>
    </location>
</feature>
<proteinExistence type="predicted"/>
<feature type="transmembrane region" description="Helical" evidence="1">
    <location>
        <begin position="268"/>
        <end position="290"/>
    </location>
</feature>
<protein>
    <submittedName>
        <fullName evidence="2">Sodium/solute symporter domain-containing protein</fullName>
    </submittedName>
</protein>
<evidence type="ECO:0000313" key="3">
    <source>
        <dbReference type="Proteomes" id="UP000663720"/>
    </source>
</evidence>
<feature type="transmembrane region" description="Helical" evidence="1">
    <location>
        <begin position="236"/>
        <end position="261"/>
    </location>
</feature>
<feature type="transmembrane region" description="Helical" evidence="1">
    <location>
        <begin position="163"/>
        <end position="186"/>
    </location>
</feature>
<organism evidence="2 3">
    <name type="scientific">Desulfonema limicola</name>
    <dbReference type="NCBI Taxonomy" id="45656"/>
    <lineage>
        <taxon>Bacteria</taxon>
        <taxon>Pseudomonadati</taxon>
        <taxon>Thermodesulfobacteriota</taxon>
        <taxon>Desulfobacteria</taxon>
        <taxon>Desulfobacterales</taxon>
        <taxon>Desulfococcaceae</taxon>
        <taxon>Desulfonema</taxon>
    </lineage>
</organism>
<name>A0A975B9S2_9BACT</name>
<reference evidence="2" key="1">
    <citation type="journal article" date="2021" name="Microb. Physiol.">
        <title>Proteogenomic Insights into the Physiology of Marine, Sulfate-Reducing, Filamentous Desulfonema limicola and Desulfonema magnum.</title>
        <authorList>
            <person name="Schnaars V."/>
            <person name="Wohlbrand L."/>
            <person name="Scheve S."/>
            <person name="Hinrichs C."/>
            <person name="Reinhardt R."/>
            <person name="Rabus R."/>
        </authorList>
    </citation>
    <scope>NUCLEOTIDE SEQUENCE</scope>
    <source>
        <strain evidence="2">5ac10</strain>
    </source>
</reference>
<feature type="transmembrane region" description="Helical" evidence="1">
    <location>
        <begin position="330"/>
        <end position="348"/>
    </location>
</feature>
<dbReference type="Gene3D" id="1.20.1530.20">
    <property type="match status" value="1"/>
</dbReference>
<dbReference type="RefSeq" id="WP_207687434.1">
    <property type="nucleotide sequence ID" value="NZ_CP061799.1"/>
</dbReference>
<dbReference type="AlphaFoldDB" id="A0A975B9S2"/>
<evidence type="ECO:0000256" key="1">
    <source>
        <dbReference type="SAM" id="Phobius"/>
    </source>
</evidence>
<feature type="transmembrane region" description="Helical" evidence="1">
    <location>
        <begin position="198"/>
        <end position="224"/>
    </location>
</feature>
<feature type="transmembrane region" description="Helical" evidence="1">
    <location>
        <begin position="355"/>
        <end position="379"/>
    </location>
</feature>
<feature type="transmembrane region" description="Helical" evidence="1">
    <location>
        <begin position="40"/>
        <end position="57"/>
    </location>
</feature>
<feature type="transmembrane region" description="Helical" evidence="1">
    <location>
        <begin position="126"/>
        <end position="151"/>
    </location>
</feature>
<feature type="transmembrane region" description="Helical" evidence="1">
    <location>
        <begin position="415"/>
        <end position="433"/>
    </location>
</feature>
<keyword evidence="3" id="KW-1185">Reference proteome</keyword>
<keyword evidence="1" id="KW-0812">Transmembrane</keyword>
<dbReference type="Proteomes" id="UP000663720">
    <property type="component" value="Chromosome"/>
</dbReference>
<keyword evidence="1" id="KW-0472">Membrane</keyword>
<accession>A0A975B9S2</accession>
<dbReference type="EMBL" id="CP061799">
    <property type="protein sequence ID" value="QTA81398.1"/>
    <property type="molecule type" value="Genomic_DNA"/>
</dbReference>
<gene>
    <name evidence="2" type="ORF">dnl_37320</name>
</gene>